<dbReference type="InterPro" id="IPR017907">
    <property type="entry name" value="Znf_RING_CS"/>
</dbReference>
<dbReference type="Pfam" id="PF22191">
    <property type="entry name" value="IBR_1"/>
    <property type="match status" value="1"/>
</dbReference>
<dbReference type="FunFam" id="1.20.120.1750:FF:000002">
    <property type="entry name" value="RBR-type E3 ubiquitin transferase"/>
    <property type="match status" value="1"/>
</dbReference>
<evidence type="ECO:0000256" key="2">
    <source>
        <dbReference type="ARBA" id="ARBA00012251"/>
    </source>
</evidence>
<dbReference type="GO" id="GO:0008270">
    <property type="term" value="F:zinc ion binding"/>
    <property type="evidence" value="ECO:0007669"/>
    <property type="project" value="UniProtKB-KW"/>
</dbReference>
<dbReference type="OMA" id="QRAHVVN"/>
<evidence type="ECO:0000256" key="6">
    <source>
        <dbReference type="ARBA" id="ARBA00022771"/>
    </source>
</evidence>
<keyword evidence="6 9" id="KW-0863">Zinc-finger</keyword>
<evidence type="ECO:0000256" key="9">
    <source>
        <dbReference type="PROSITE-ProRule" id="PRU00175"/>
    </source>
</evidence>
<feature type="region of interest" description="Disordered" evidence="10">
    <location>
        <begin position="300"/>
        <end position="321"/>
    </location>
</feature>
<dbReference type="SUPFAM" id="SSF57850">
    <property type="entry name" value="RING/U-box"/>
    <property type="match status" value="2"/>
</dbReference>
<keyword evidence="8" id="KW-0862">Zinc</keyword>
<dbReference type="Gene3D" id="1.20.120.1750">
    <property type="match status" value="1"/>
</dbReference>
<dbReference type="InterPro" id="IPR002867">
    <property type="entry name" value="IBR_dom"/>
</dbReference>
<comment type="catalytic activity">
    <reaction evidence="1">
        <text>[E2 ubiquitin-conjugating enzyme]-S-ubiquitinyl-L-cysteine + [acceptor protein]-L-lysine = [E2 ubiquitin-conjugating enzyme]-L-cysteine + [acceptor protein]-N(6)-ubiquitinyl-L-lysine.</text>
        <dbReference type="EC" id="2.3.2.31"/>
    </reaction>
</comment>
<dbReference type="Pfam" id="PF19422">
    <property type="entry name" value="Ariadne"/>
    <property type="match status" value="1"/>
</dbReference>
<dbReference type="PANTHER" id="PTHR11685">
    <property type="entry name" value="RBR FAMILY RING FINGER AND IBR DOMAIN-CONTAINING"/>
    <property type="match status" value="1"/>
</dbReference>
<feature type="compositionally biased region" description="Low complexity" evidence="10">
    <location>
        <begin position="38"/>
        <end position="48"/>
    </location>
</feature>
<reference evidence="13 14" key="1">
    <citation type="journal article" date="2009" name="Nature">
        <title>Evolution of pathogenicity and sexual reproduction in eight Candida genomes.</title>
        <authorList>
            <person name="Butler G."/>
            <person name="Rasmussen M.D."/>
            <person name="Lin M.F."/>
            <person name="Santos M.A."/>
            <person name="Sakthikumar S."/>
            <person name="Munro C.A."/>
            <person name="Rheinbay E."/>
            <person name="Grabherr M."/>
            <person name="Forche A."/>
            <person name="Reedy J.L."/>
            <person name="Agrafioti I."/>
            <person name="Arnaud M.B."/>
            <person name="Bates S."/>
            <person name="Brown A.J."/>
            <person name="Brunke S."/>
            <person name="Costanzo M.C."/>
            <person name="Fitzpatrick D.A."/>
            <person name="de Groot P.W."/>
            <person name="Harris D."/>
            <person name="Hoyer L.L."/>
            <person name="Hube B."/>
            <person name="Klis F.M."/>
            <person name="Kodira C."/>
            <person name="Lennard N."/>
            <person name="Logue M.E."/>
            <person name="Martin R."/>
            <person name="Neiman A.M."/>
            <person name="Nikolaou E."/>
            <person name="Quail M.A."/>
            <person name="Quinn J."/>
            <person name="Santos M.C."/>
            <person name="Schmitzberger F.F."/>
            <person name="Sherlock G."/>
            <person name="Shah P."/>
            <person name="Silverstein K.A."/>
            <person name="Skrzypek M.S."/>
            <person name="Soll D."/>
            <person name="Staggs R."/>
            <person name="Stansfield I."/>
            <person name="Stumpf M.P."/>
            <person name="Sudbery P.E."/>
            <person name="Srikantha T."/>
            <person name="Zeng Q."/>
            <person name="Berman J."/>
            <person name="Berriman M."/>
            <person name="Heitman J."/>
            <person name="Gow N.A."/>
            <person name="Lorenz M.C."/>
            <person name="Birren B.W."/>
            <person name="Kellis M."/>
            <person name="Cuomo C.A."/>
        </authorList>
    </citation>
    <scope>NUCLEOTIDE SEQUENCE [LARGE SCALE GENOMIC DNA]</scope>
    <source>
        <strain evidence="14">ATCC 11503 / BCRC 21390 / CBS 2605 / JCM 1781 / NBRC 1676 / NRRL YB-4239</strain>
    </source>
</reference>
<dbReference type="InterPro" id="IPR001841">
    <property type="entry name" value="Znf_RING"/>
</dbReference>
<dbReference type="Pfam" id="PF01485">
    <property type="entry name" value="IBR"/>
    <property type="match status" value="1"/>
</dbReference>
<keyword evidence="5" id="KW-0677">Repeat</keyword>
<dbReference type="PROSITE" id="PS00518">
    <property type="entry name" value="ZF_RING_1"/>
    <property type="match status" value="1"/>
</dbReference>
<sequence length="611" mass="70491">MSDINSEMLFEYSEYDEDEDQMEYDVSDMDNDVEGDAFSSNSFESESSPDAIFEPNGSSSHTSDSRAVIEAGKVGYNGTSYQTWTLEQFIESHFLTALKRLSNVQLGKCTTSDLLIMLQTKRWQLDEVLDAFFTNEQKFLKECGLPTTQPSNNKFTTEKDFTCIICCETYPTTKVYSTTCNHKYCIECYNQYVANEINSGKLITCMEPECSLTIPHQDIDRILQWTTSSGNSNSNNSSNNNSKEVNFMFAEKSERSLKENPLVLSHARSMVNSKNCYKWCPATDCISFTELVSSNRLYYADDDNQNGEEDNQSGDDTKRKQVSLQQNKYSIDISLVPIVGCSEQHEFCFNCNYENHLPCPCWLVKKWIKKCADDSETAHWLDANTHGCPKCSTSIEKNGGCNHMTCRKCSYEFCWICLGDWSSHKNNYSCNRFRDERAEEESRKNKSKATLERYLHFYKRYSIHESSMKGDQKTLKRIDNVTKLYMEDMRSKGERNLSWNDIQFLPDAMRALQNGRKTLKWTYCFAFYLNRLNFSEIFETNQDFLNKTVEDLSNVFEKIIEIDQPDKVGIILKKKMNIINLGELVNSRRKTLIKAAEENLATGLLSLDKDL</sequence>
<feature type="region of interest" description="Disordered" evidence="10">
    <location>
        <begin position="1"/>
        <end position="65"/>
    </location>
</feature>
<dbReference type="STRING" id="379508.A5E1Y6"/>
<keyword evidence="3" id="KW-0808">Transferase</keyword>
<evidence type="ECO:0000256" key="10">
    <source>
        <dbReference type="SAM" id="MobiDB-lite"/>
    </source>
</evidence>
<feature type="compositionally biased region" description="Acidic residues" evidence="10">
    <location>
        <begin position="13"/>
        <end position="35"/>
    </location>
</feature>
<evidence type="ECO:0000256" key="8">
    <source>
        <dbReference type="ARBA" id="ARBA00022833"/>
    </source>
</evidence>
<evidence type="ECO:0000256" key="4">
    <source>
        <dbReference type="ARBA" id="ARBA00022723"/>
    </source>
</evidence>
<evidence type="ECO:0000313" key="14">
    <source>
        <dbReference type="Proteomes" id="UP000001996"/>
    </source>
</evidence>
<dbReference type="OrthoDB" id="10009520at2759"/>
<dbReference type="AlphaFoldDB" id="A5E1Y6"/>
<evidence type="ECO:0000259" key="11">
    <source>
        <dbReference type="PROSITE" id="PS50089"/>
    </source>
</evidence>
<keyword evidence="14" id="KW-1185">Reference proteome</keyword>
<dbReference type="HOGENOM" id="CLU_009823_4_1_1"/>
<keyword evidence="7" id="KW-0833">Ubl conjugation pathway</keyword>
<dbReference type="Proteomes" id="UP000001996">
    <property type="component" value="Unassembled WGS sequence"/>
</dbReference>
<evidence type="ECO:0000256" key="3">
    <source>
        <dbReference type="ARBA" id="ARBA00022679"/>
    </source>
</evidence>
<gene>
    <name evidence="13" type="ORF">LELG_03623</name>
</gene>
<feature type="domain" description="RING-type" evidence="12">
    <location>
        <begin position="159"/>
        <end position="434"/>
    </location>
</feature>
<keyword evidence="4" id="KW-0479">Metal-binding</keyword>
<evidence type="ECO:0000256" key="7">
    <source>
        <dbReference type="ARBA" id="ARBA00022786"/>
    </source>
</evidence>
<dbReference type="FunCoup" id="A5E1Y6">
    <property type="interactions" value="599"/>
</dbReference>
<dbReference type="InterPro" id="IPR013083">
    <property type="entry name" value="Znf_RING/FYVE/PHD"/>
</dbReference>
<dbReference type="EMBL" id="CH981527">
    <property type="protein sequence ID" value="EDK45444.1"/>
    <property type="molecule type" value="Genomic_DNA"/>
</dbReference>
<dbReference type="InterPro" id="IPR044066">
    <property type="entry name" value="TRIAD_supradom"/>
</dbReference>
<dbReference type="GO" id="GO:0016567">
    <property type="term" value="P:protein ubiquitination"/>
    <property type="evidence" value="ECO:0007669"/>
    <property type="project" value="InterPro"/>
</dbReference>
<dbReference type="InterPro" id="IPR045840">
    <property type="entry name" value="Ariadne"/>
</dbReference>
<organism evidence="13 14">
    <name type="scientific">Lodderomyces elongisporus (strain ATCC 11503 / CBS 2605 / JCM 1781 / NBRC 1676 / NRRL YB-4239)</name>
    <name type="common">Yeast</name>
    <name type="synonym">Saccharomyces elongisporus</name>
    <dbReference type="NCBI Taxonomy" id="379508"/>
    <lineage>
        <taxon>Eukaryota</taxon>
        <taxon>Fungi</taxon>
        <taxon>Dikarya</taxon>
        <taxon>Ascomycota</taxon>
        <taxon>Saccharomycotina</taxon>
        <taxon>Pichiomycetes</taxon>
        <taxon>Debaryomycetaceae</taxon>
        <taxon>Candida/Lodderomyces clade</taxon>
        <taxon>Lodderomyces</taxon>
    </lineage>
</organism>
<feature type="compositionally biased region" description="Acidic residues" evidence="10">
    <location>
        <begin position="300"/>
        <end position="313"/>
    </location>
</feature>
<dbReference type="VEuPathDB" id="FungiDB:LELG_03623"/>
<dbReference type="SMART" id="SM00647">
    <property type="entry name" value="IBR"/>
    <property type="match status" value="2"/>
</dbReference>
<feature type="domain" description="RING-type" evidence="11">
    <location>
        <begin position="163"/>
        <end position="205"/>
    </location>
</feature>
<dbReference type="EC" id="2.3.2.31" evidence="2"/>
<name>A5E1Y6_LODEL</name>
<dbReference type="CDD" id="cd20356">
    <property type="entry name" value="Rcat_RBR_HHARI-like"/>
    <property type="match status" value="1"/>
</dbReference>
<dbReference type="eggNOG" id="KOG1815">
    <property type="taxonomic scope" value="Eukaryota"/>
</dbReference>
<accession>A5E1Y6</accession>
<evidence type="ECO:0000256" key="5">
    <source>
        <dbReference type="ARBA" id="ARBA00022737"/>
    </source>
</evidence>
<dbReference type="Gene3D" id="3.30.40.10">
    <property type="entry name" value="Zinc/RING finger domain, C3HC4 (zinc finger)"/>
    <property type="match status" value="1"/>
</dbReference>
<dbReference type="GO" id="GO:0061630">
    <property type="term" value="F:ubiquitin protein ligase activity"/>
    <property type="evidence" value="ECO:0007669"/>
    <property type="project" value="UniProtKB-EC"/>
</dbReference>
<proteinExistence type="predicted"/>
<dbReference type="CDD" id="cd16773">
    <property type="entry name" value="RING-HC_RBR_TRIAD1"/>
    <property type="match status" value="1"/>
</dbReference>
<evidence type="ECO:0000256" key="1">
    <source>
        <dbReference type="ARBA" id="ARBA00001798"/>
    </source>
</evidence>
<dbReference type="PROSITE" id="PS51873">
    <property type="entry name" value="TRIAD"/>
    <property type="match status" value="1"/>
</dbReference>
<protein>
    <recommendedName>
        <fullName evidence="2">RBR-type E3 ubiquitin transferase</fullName>
        <ecNumber evidence="2">2.3.2.31</ecNumber>
    </recommendedName>
</protein>
<dbReference type="InParanoid" id="A5E1Y6"/>
<dbReference type="InterPro" id="IPR031127">
    <property type="entry name" value="E3_UB_ligase_RBR"/>
</dbReference>
<dbReference type="PROSITE" id="PS50089">
    <property type="entry name" value="ZF_RING_2"/>
    <property type="match status" value="1"/>
</dbReference>
<evidence type="ECO:0000313" key="13">
    <source>
        <dbReference type="EMBL" id="EDK45444.1"/>
    </source>
</evidence>
<evidence type="ECO:0000259" key="12">
    <source>
        <dbReference type="PROSITE" id="PS51873"/>
    </source>
</evidence>